<organism evidence="2 3">
    <name type="scientific">Decorospora gaudefroyi</name>
    <dbReference type="NCBI Taxonomy" id="184978"/>
    <lineage>
        <taxon>Eukaryota</taxon>
        <taxon>Fungi</taxon>
        <taxon>Dikarya</taxon>
        <taxon>Ascomycota</taxon>
        <taxon>Pezizomycotina</taxon>
        <taxon>Dothideomycetes</taxon>
        <taxon>Pleosporomycetidae</taxon>
        <taxon>Pleosporales</taxon>
        <taxon>Pleosporineae</taxon>
        <taxon>Pleosporaceae</taxon>
        <taxon>Decorospora</taxon>
    </lineage>
</organism>
<dbReference type="InterPro" id="IPR052523">
    <property type="entry name" value="Trichothecene_AcTrans"/>
</dbReference>
<proteinExistence type="predicted"/>
<accession>A0A6A5K7P8</accession>
<name>A0A6A5K7P8_9PLEO</name>
<dbReference type="AlphaFoldDB" id="A0A6A5K7P8"/>
<dbReference type="Pfam" id="PF00583">
    <property type="entry name" value="Acetyltransf_1"/>
    <property type="match status" value="1"/>
</dbReference>
<dbReference type="InterPro" id="IPR016181">
    <property type="entry name" value="Acyl_CoA_acyltransferase"/>
</dbReference>
<evidence type="ECO:0000259" key="1">
    <source>
        <dbReference type="Pfam" id="PF00583"/>
    </source>
</evidence>
<dbReference type="InterPro" id="IPR000182">
    <property type="entry name" value="GNAT_dom"/>
</dbReference>
<dbReference type="GO" id="GO:0016747">
    <property type="term" value="F:acyltransferase activity, transferring groups other than amino-acyl groups"/>
    <property type="evidence" value="ECO:0007669"/>
    <property type="project" value="InterPro"/>
</dbReference>
<feature type="domain" description="N-acetyltransferase" evidence="1">
    <location>
        <begin position="167"/>
        <end position="202"/>
    </location>
</feature>
<gene>
    <name evidence="2" type="ORF">BDW02DRAFT_22400</name>
</gene>
<keyword evidence="3" id="KW-1185">Reference proteome</keyword>
<protein>
    <recommendedName>
        <fullName evidence="1">N-acetyltransferase domain-containing protein</fullName>
    </recommendedName>
</protein>
<dbReference type="Gene3D" id="3.40.630.30">
    <property type="match status" value="1"/>
</dbReference>
<sequence>MRMTVVSALAYVYLPSPIDKCFCHNQVCRMSPSTIISKARASDSHAIASLFALSWTSPFVRLQFGHMDPHALAVAMTPRIAQQMTEPNVLFMVARELHTELVVSVTQWRVPAAASQTIFEESPGESEERQVFEDEAFYNSLPENSNRKIIMEFTIGLKSLKEGVLQGRSHFLLENVATHADYRRKGLASHLIEYVLRQADEQILPV</sequence>
<dbReference type="PANTHER" id="PTHR42791">
    <property type="entry name" value="GNAT FAMILY ACETYLTRANSFERASE"/>
    <property type="match status" value="1"/>
</dbReference>
<dbReference type="OrthoDB" id="410198at2759"/>
<evidence type="ECO:0000313" key="3">
    <source>
        <dbReference type="Proteomes" id="UP000800040"/>
    </source>
</evidence>
<dbReference type="CDD" id="cd04301">
    <property type="entry name" value="NAT_SF"/>
    <property type="match status" value="1"/>
</dbReference>
<reference evidence="2" key="1">
    <citation type="submission" date="2020-01" db="EMBL/GenBank/DDBJ databases">
        <authorList>
            <consortium name="DOE Joint Genome Institute"/>
            <person name="Haridas S."/>
            <person name="Albert R."/>
            <person name="Binder M."/>
            <person name="Bloem J."/>
            <person name="Labutti K."/>
            <person name="Salamov A."/>
            <person name="Andreopoulos B."/>
            <person name="Baker S.E."/>
            <person name="Barry K."/>
            <person name="Bills G."/>
            <person name="Bluhm B.H."/>
            <person name="Cannon C."/>
            <person name="Castanera R."/>
            <person name="Culley D.E."/>
            <person name="Daum C."/>
            <person name="Ezra D."/>
            <person name="Gonzalez J.B."/>
            <person name="Henrissat B."/>
            <person name="Kuo A."/>
            <person name="Liang C."/>
            <person name="Lipzen A."/>
            <person name="Lutzoni F."/>
            <person name="Magnuson J."/>
            <person name="Mondo S."/>
            <person name="Nolan M."/>
            <person name="Ohm R."/>
            <person name="Pangilinan J."/>
            <person name="Park H.-J."/>
            <person name="Ramirez L."/>
            <person name="Alfaro M."/>
            <person name="Sun H."/>
            <person name="Tritt A."/>
            <person name="Yoshinaga Y."/>
            <person name="Zwiers L.-H."/>
            <person name="Turgeon B.G."/>
            <person name="Goodwin S.B."/>
            <person name="Spatafora J.W."/>
            <person name="Crous P.W."/>
            <person name="Grigoriev I.V."/>
        </authorList>
    </citation>
    <scope>NUCLEOTIDE SEQUENCE</scope>
    <source>
        <strain evidence="2">P77</strain>
    </source>
</reference>
<evidence type="ECO:0000313" key="2">
    <source>
        <dbReference type="EMBL" id="KAF1832076.1"/>
    </source>
</evidence>
<dbReference type="SUPFAM" id="SSF55729">
    <property type="entry name" value="Acyl-CoA N-acyltransferases (Nat)"/>
    <property type="match status" value="1"/>
</dbReference>
<dbReference type="EMBL" id="ML975347">
    <property type="protein sequence ID" value="KAF1832076.1"/>
    <property type="molecule type" value="Genomic_DNA"/>
</dbReference>
<dbReference type="Proteomes" id="UP000800040">
    <property type="component" value="Unassembled WGS sequence"/>
</dbReference>
<dbReference type="PANTHER" id="PTHR42791:SF1">
    <property type="entry name" value="N-ACETYLTRANSFERASE DOMAIN-CONTAINING PROTEIN"/>
    <property type="match status" value="1"/>
</dbReference>